<comment type="caution">
    <text evidence="4">The sequence shown here is derived from an EMBL/GenBank/DDBJ whole genome shotgun (WGS) entry which is preliminary data.</text>
</comment>
<dbReference type="PANTHER" id="PTHR11877:SF55">
    <property type="entry name" value="CHALCONE SYNTHASE 8"/>
    <property type="match status" value="1"/>
</dbReference>
<feature type="region of interest" description="Disordered" evidence="2">
    <location>
        <begin position="23"/>
        <end position="50"/>
    </location>
</feature>
<accession>A0A5J9UMX1</accession>
<dbReference type="FunFam" id="3.40.47.10:FF:000025">
    <property type="entry name" value="Chalcone synthase 2"/>
    <property type="match status" value="1"/>
</dbReference>
<dbReference type="InterPro" id="IPR001099">
    <property type="entry name" value="Chalcone/stilbene_synt_N"/>
</dbReference>
<reference evidence="4 5" key="1">
    <citation type="journal article" date="2019" name="Sci. Rep.">
        <title>A high-quality genome of Eragrostis curvula grass provides insights into Poaceae evolution and supports new strategies to enhance forage quality.</title>
        <authorList>
            <person name="Carballo J."/>
            <person name="Santos B.A.C.M."/>
            <person name="Zappacosta D."/>
            <person name="Garbus I."/>
            <person name="Selva J.P."/>
            <person name="Gallo C.A."/>
            <person name="Diaz A."/>
            <person name="Albertini E."/>
            <person name="Caccamo M."/>
            <person name="Echenique V."/>
        </authorList>
    </citation>
    <scope>NUCLEOTIDE SEQUENCE [LARGE SCALE GENOMIC DNA]</scope>
    <source>
        <strain evidence="5">cv. Victoria</strain>
        <tissue evidence="4">Leaf</tissue>
    </source>
</reference>
<dbReference type="GO" id="GO:0016747">
    <property type="term" value="F:acyltransferase activity, transferring groups other than amino-acyl groups"/>
    <property type="evidence" value="ECO:0007669"/>
    <property type="project" value="InterPro"/>
</dbReference>
<dbReference type="InterPro" id="IPR011141">
    <property type="entry name" value="Polyketide_synthase_type-III"/>
</dbReference>
<evidence type="ECO:0000313" key="5">
    <source>
        <dbReference type="Proteomes" id="UP000324897"/>
    </source>
</evidence>
<sequence length="233" mass="24642">MRNAQRADGVATVLAIAAELRVPGGLPRPTSGSPRASTSATSRTSQKSMVRKRYMHVTEELLQENPNMTAYSAPSLDVRHDILVEEVPKLGAEAAEKALAEWGQPRSKITHLIFCATAGVDMPSADFRAAKLLGLRPSVNRVMLYHQGCFAGGTVLRVAKDLAENNRGARVLVVCSEITAVTFRGPSAAHIDSMIGQALFGDGAAAVVVGAGPVDEAAGERPLFQLVSAQQTL</sequence>
<evidence type="ECO:0000256" key="1">
    <source>
        <dbReference type="ARBA" id="ARBA00005531"/>
    </source>
</evidence>
<proteinExistence type="inferred from homology"/>
<keyword evidence="5" id="KW-1185">Reference proteome</keyword>
<evidence type="ECO:0000313" key="4">
    <source>
        <dbReference type="EMBL" id="TVU25102.1"/>
    </source>
</evidence>
<gene>
    <name evidence="4" type="ORF">EJB05_27582</name>
</gene>
<feature type="non-terminal residue" evidence="4">
    <location>
        <position position="1"/>
    </location>
</feature>
<dbReference type="AlphaFoldDB" id="A0A5J9UMX1"/>
<dbReference type="InterPro" id="IPR018088">
    <property type="entry name" value="Chalcone/stilbene_synthase_AS"/>
</dbReference>
<feature type="compositionally biased region" description="Low complexity" evidence="2">
    <location>
        <begin position="27"/>
        <end position="45"/>
    </location>
</feature>
<dbReference type="PANTHER" id="PTHR11877">
    <property type="entry name" value="HYDROXYMETHYLGLUTARYL-COA SYNTHASE"/>
    <property type="match status" value="1"/>
</dbReference>
<feature type="non-terminal residue" evidence="4">
    <location>
        <position position="233"/>
    </location>
</feature>
<dbReference type="OrthoDB" id="688921at2759"/>
<dbReference type="SUPFAM" id="SSF53901">
    <property type="entry name" value="Thiolase-like"/>
    <property type="match status" value="1"/>
</dbReference>
<dbReference type="Gene3D" id="3.40.47.10">
    <property type="match status" value="1"/>
</dbReference>
<dbReference type="EMBL" id="RWGY01000013">
    <property type="protein sequence ID" value="TVU25102.1"/>
    <property type="molecule type" value="Genomic_DNA"/>
</dbReference>
<organism evidence="4 5">
    <name type="scientific">Eragrostis curvula</name>
    <name type="common">weeping love grass</name>
    <dbReference type="NCBI Taxonomy" id="38414"/>
    <lineage>
        <taxon>Eukaryota</taxon>
        <taxon>Viridiplantae</taxon>
        <taxon>Streptophyta</taxon>
        <taxon>Embryophyta</taxon>
        <taxon>Tracheophyta</taxon>
        <taxon>Spermatophyta</taxon>
        <taxon>Magnoliopsida</taxon>
        <taxon>Liliopsida</taxon>
        <taxon>Poales</taxon>
        <taxon>Poaceae</taxon>
        <taxon>PACMAD clade</taxon>
        <taxon>Chloridoideae</taxon>
        <taxon>Eragrostideae</taxon>
        <taxon>Eragrostidinae</taxon>
        <taxon>Eragrostis</taxon>
    </lineage>
</organism>
<protein>
    <recommendedName>
        <fullName evidence="3">Chalcone/stilbene synthase N-terminal domain-containing protein</fullName>
    </recommendedName>
</protein>
<evidence type="ECO:0000256" key="2">
    <source>
        <dbReference type="SAM" id="MobiDB-lite"/>
    </source>
</evidence>
<comment type="similarity">
    <text evidence="1">Belongs to the thiolase-like superfamily. Chalcone/stilbene synthases family.</text>
</comment>
<dbReference type="Proteomes" id="UP000324897">
    <property type="component" value="Chromosome 2"/>
</dbReference>
<dbReference type="Gramene" id="TVU25102">
    <property type="protein sequence ID" value="TVU25102"/>
    <property type="gene ID" value="EJB05_27582"/>
</dbReference>
<evidence type="ECO:0000259" key="3">
    <source>
        <dbReference type="Pfam" id="PF00195"/>
    </source>
</evidence>
<name>A0A5J9UMX1_9POAL</name>
<dbReference type="InterPro" id="IPR016039">
    <property type="entry name" value="Thiolase-like"/>
</dbReference>
<dbReference type="Pfam" id="PF00195">
    <property type="entry name" value="Chal_sti_synt_N"/>
    <property type="match status" value="1"/>
</dbReference>
<feature type="domain" description="Chalcone/stilbene synthase N-terminal" evidence="3">
    <location>
        <begin position="2"/>
        <end position="213"/>
    </location>
</feature>
<dbReference type="PROSITE" id="PS00441">
    <property type="entry name" value="CHALCONE_SYNTH"/>
    <property type="match status" value="1"/>
</dbReference>
<dbReference type="GO" id="GO:0030639">
    <property type="term" value="P:polyketide biosynthetic process"/>
    <property type="evidence" value="ECO:0007669"/>
    <property type="project" value="TreeGrafter"/>
</dbReference>